<evidence type="ECO:0000313" key="1">
    <source>
        <dbReference type="EMBL" id="ATX75989.1"/>
    </source>
</evidence>
<gene>
    <name evidence="1" type="ORF">REIFOR_00821</name>
</gene>
<dbReference type="OrthoDB" id="7057448at2"/>
<accession>A0A2K8KPL0</accession>
<protein>
    <submittedName>
        <fullName evidence="1">Uncharacterized protein</fullName>
    </submittedName>
</protein>
<proteinExistence type="predicted"/>
<dbReference type="SUPFAM" id="SSF63825">
    <property type="entry name" value="YWTD domain"/>
    <property type="match status" value="1"/>
</dbReference>
<dbReference type="PROSITE" id="PS51257">
    <property type="entry name" value="PROKAR_LIPOPROTEIN"/>
    <property type="match status" value="1"/>
</dbReference>
<evidence type="ECO:0000313" key="2">
    <source>
        <dbReference type="Proteomes" id="UP000229757"/>
    </source>
</evidence>
<dbReference type="Proteomes" id="UP000229757">
    <property type="component" value="Chromosome"/>
</dbReference>
<name>A0A2K8KPL0_9GAMM</name>
<reference evidence="1 2" key="1">
    <citation type="journal article" date="2017" name="Environ. Microbiol.">
        <title>Genomic and physiological analyses of 'Reinekea forsetii' reveal a versatile opportunistic lifestyle during spring algae blooms.</title>
        <authorList>
            <person name="Avci B."/>
            <person name="Hahnke R.L."/>
            <person name="Chafee M."/>
            <person name="Fischer T."/>
            <person name="Gruber-Vodicka H."/>
            <person name="Tegetmeyer H.E."/>
            <person name="Harder J."/>
            <person name="Fuchs B.M."/>
            <person name="Amann R.I."/>
            <person name="Teeling H."/>
        </authorList>
    </citation>
    <scope>NUCLEOTIDE SEQUENCE [LARGE SCALE GENOMIC DNA]</scope>
    <source>
        <strain evidence="1 2">Hel1_31_D35</strain>
    </source>
</reference>
<keyword evidence="2" id="KW-1185">Reference proteome</keyword>
<dbReference type="EMBL" id="CP011797">
    <property type="protein sequence ID" value="ATX75989.1"/>
    <property type="molecule type" value="Genomic_DNA"/>
</dbReference>
<dbReference type="RefSeq" id="WP_100256363.1">
    <property type="nucleotide sequence ID" value="NZ_CP011797.1"/>
</dbReference>
<sequence length="388" mass="40888">MKKLLIIASAMLLVACLPEPNNSPLGSVNLAVAAASPDYATSDVILINTVLEIDEVFEQRIHTTNPADIAIAFEAGELFRLGRYGFDSVSKISIDTESDVVSVDWQRSVLGDDFSANPGDLLALSSRQAYVSRNGSKDLWVVNPAATTDADFLIEKIDLSAFANASSGNPHMADLEWLDGKLFVLLTGLNDSYAAAANSKVVVIDTSTNSLVDTDTTMAGVQAIELPVRNAGSFALHDGLLYVAATGDAYNYADTSGKYTGGIATLNTTSYATALLIDDGDLSAAPYGNISGVTVSANNDVYFSGSVSWGNDKVFVLRAGTSTPSEIVLGTNQYNIGDLLATDDALYVGVQAQSDGSENAGLKVIDLDDGTVNRLIELTYNPTQILAL</sequence>
<dbReference type="KEGG" id="rfo:REIFOR_00821"/>
<dbReference type="AlphaFoldDB" id="A0A2K8KPL0"/>
<organism evidence="1 2">
    <name type="scientific">Reinekea forsetii</name>
    <dbReference type="NCBI Taxonomy" id="1336806"/>
    <lineage>
        <taxon>Bacteria</taxon>
        <taxon>Pseudomonadati</taxon>
        <taxon>Pseudomonadota</taxon>
        <taxon>Gammaproteobacteria</taxon>
        <taxon>Oceanospirillales</taxon>
        <taxon>Saccharospirillaceae</taxon>
        <taxon>Reinekea</taxon>
    </lineage>
</organism>